<proteinExistence type="predicted"/>
<evidence type="ECO:0000313" key="3">
    <source>
        <dbReference type="Proteomes" id="UP000801492"/>
    </source>
</evidence>
<evidence type="ECO:0000313" key="2">
    <source>
        <dbReference type="EMBL" id="KAF2903383.1"/>
    </source>
</evidence>
<dbReference type="Pfam" id="PF00078">
    <property type="entry name" value="RVT_1"/>
    <property type="match status" value="1"/>
</dbReference>
<dbReference type="PANTHER" id="PTHR35450:SF2">
    <property type="entry name" value="REVERSE TRANSCRIPTASE DOMAIN-CONTAINING PROTEIN"/>
    <property type="match status" value="1"/>
</dbReference>
<dbReference type="AlphaFoldDB" id="A0A8K0DC47"/>
<reference evidence="2" key="1">
    <citation type="submission" date="2019-08" db="EMBL/GenBank/DDBJ databases">
        <title>The genome of the North American firefly Photinus pyralis.</title>
        <authorList>
            <consortium name="Photinus pyralis genome working group"/>
            <person name="Fallon T.R."/>
            <person name="Sander Lower S.E."/>
            <person name="Weng J.-K."/>
        </authorList>
    </citation>
    <scope>NUCLEOTIDE SEQUENCE</scope>
    <source>
        <strain evidence="2">TRF0915ILg1</strain>
        <tissue evidence="2">Whole body</tissue>
    </source>
</reference>
<evidence type="ECO:0000259" key="1">
    <source>
        <dbReference type="Pfam" id="PF00078"/>
    </source>
</evidence>
<keyword evidence="3" id="KW-1185">Reference proteome</keyword>
<dbReference type="GO" id="GO:0071897">
    <property type="term" value="P:DNA biosynthetic process"/>
    <property type="evidence" value="ECO:0007669"/>
    <property type="project" value="UniProtKB-ARBA"/>
</dbReference>
<accession>A0A8K0DC47</accession>
<protein>
    <recommendedName>
        <fullName evidence="1">Reverse transcriptase domain-containing protein</fullName>
    </recommendedName>
</protein>
<dbReference type="PANTHER" id="PTHR35450">
    <property type="entry name" value="REVERSE TRANSCRIPTASE DOMAIN-CONTAINING PROTEIN"/>
    <property type="match status" value="1"/>
</dbReference>
<dbReference type="SUPFAM" id="SSF56672">
    <property type="entry name" value="DNA/RNA polymerases"/>
    <property type="match status" value="2"/>
</dbReference>
<organism evidence="2 3">
    <name type="scientific">Ignelater luminosus</name>
    <name type="common">Cucubano</name>
    <name type="synonym">Pyrophorus luminosus</name>
    <dbReference type="NCBI Taxonomy" id="2038154"/>
    <lineage>
        <taxon>Eukaryota</taxon>
        <taxon>Metazoa</taxon>
        <taxon>Ecdysozoa</taxon>
        <taxon>Arthropoda</taxon>
        <taxon>Hexapoda</taxon>
        <taxon>Insecta</taxon>
        <taxon>Pterygota</taxon>
        <taxon>Neoptera</taxon>
        <taxon>Endopterygota</taxon>
        <taxon>Coleoptera</taxon>
        <taxon>Polyphaga</taxon>
        <taxon>Elateriformia</taxon>
        <taxon>Elateroidea</taxon>
        <taxon>Elateridae</taxon>
        <taxon>Agrypninae</taxon>
        <taxon>Pyrophorini</taxon>
        <taxon>Ignelater</taxon>
    </lineage>
</organism>
<comment type="caution">
    <text evidence="2">The sequence shown here is derived from an EMBL/GenBank/DDBJ whole genome shotgun (WGS) entry which is preliminary data.</text>
</comment>
<dbReference type="InterPro" id="IPR043502">
    <property type="entry name" value="DNA/RNA_pol_sf"/>
</dbReference>
<name>A0A8K0DC47_IGNLU</name>
<dbReference type="OrthoDB" id="6703544at2759"/>
<dbReference type="InterPro" id="IPR000477">
    <property type="entry name" value="RT_dom"/>
</dbReference>
<dbReference type="EMBL" id="VTPC01001042">
    <property type="protein sequence ID" value="KAF2903383.1"/>
    <property type="molecule type" value="Genomic_DNA"/>
</dbReference>
<feature type="domain" description="Reverse transcriptase" evidence="1">
    <location>
        <begin position="690"/>
        <end position="893"/>
    </location>
</feature>
<dbReference type="Proteomes" id="UP000801492">
    <property type="component" value="Unassembled WGS sequence"/>
</dbReference>
<gene>
    <name evidence="2" type="ORF">ILUMI_02806</name>
</gene>
<sequence>MNMKNYLKKKFFSVESFTVKIPEKKITSMEDQRAKEITKKSISGKLKSATKSRNKIKEHQDKGYAKLVPESESEEAKGKVLPEAEVYMIFDLKQITIYEMFNQVKIKKADQVAQRCLWRNEEIGKIETYAMQVMISGVVCSPFSAQYVQNRSAMQFQKDYHRAVDRILNRHYTNDYLDSVDTKEEAIKLINEVITIRKAELRSKKKIFEKEAKPQNILGMICTLKEDTLTFSLKFYKVKPAILVGEKIITKRDVLRVIMSVFEPLGLLGHFTTREKLLSEARNSKTYVVHSVEIIQEHSGIKEWKWMPSKLIVADIATRGGRILDFSAKSEWFDGPSFLYASHDHWPQFLDYTQVTEQRLMDQKPQGNSEILAEASAHKVAESVAQEVESETHVLEAQQINRIKRERKVISQNDNFETELVARLVQWTGTDPNKRKPIPRLTYNKRNHEIVNRMNAIFLKYVSIESTIEDIHLLIYCAALTINDLTKTATPLNQLHKKKQKPKWQIRIEKRTQTLRADIGRASPRYIKTETVCVRSEVKEVSKVSPKKIPKTKQLNNNEKGFYRALNTEAQNPLEHTPTAKQIEDFWRSLWLQEKIHSSLVWIEKERNKFDNVVQQDATIEITSEMVAKLIIETHNWKSPGQDRIHNYWYKKFTSLHPQLARTIQDVMNNPANPQLFLTAGITYIKPKSEETTRPENYRPIACLSTLYKIITAVITVLVTEYIDTWNILAEEQKGCKKGSQGCKEQLIIDSVILKQAEKQKRNLHMCYIDYKKAFDSVTHSWLLHILEIYKISPSLINFLKRTMSTLRTKVILRTASGSIETTEIPIQCVIFQGDSLSPPWFWLSLNPIFNTLNATKYEFQLKLACRTMHVINYLFYVDDIKMYMNELCKAVHTEHDFLTRKEDVLIETEEKEAYMLRILELSRNLNKAINTYAIPVLTYFFGIIPWSDTELDALNRITRTLMTKYNEHYPKSAIERINIPRAHGGRELIDIKEACKKQTSNLKTYLHSRTDHPLHIAINAIDKSNTPLHLAIRSEISSGKTNCHFECKCGKSVADLFFQSHFTRGLHDSSIWQQLLIENDSDFKKILKKAQAIEASKLGNKEISANYGSSLSTNTPIDVNRVSNSQHREKMKKNFQHTRRNSRIDLKQLRINGKCIRCGHNNHNAKNCLENP</sequence>